<dbReference type="AlphaFoldDB" id="A0A544YVF8"/>
<sequence>MTPVGWEDTKRRVRERREAAGLPVRSEEQKKADMDRLAAEVRAHRLAEIRQEQTGADFGDTDYTLT</sequence>
<gene>
    <name evidence="1" type="ORF">FLX08_14815</name>
</gene>
<reference evidence="1 2" key="1">
    <citation type="submission" date="2019-07" db="EMBL/GenBank/DDBJ databases">
        <title>Microbispora hainanensis DSM 45428.</title>
        <authorList>
            <person name="Thawai C."/>
        </authorList>
    </citation>
    <scope>NUCLEOTIDE SEQUENCE [LARGE SCALE GENOMIC DNA]</scope>
    <source>
        <strain evidence="1 2">DSM 45428</strain>
    </source>
</reference>
<evidence type="ECO:0000313" key="2">
    <source>
        <dbReference type="Proteomes" id="UP000316541"/>
    </source>
</evidence>
<accession>A0A544YVF8</accession>
<protein>
    <submittedName>
        <fullName evidence="1">Uncharacterized protein</fullName>
    </submittedName>
</protein>
<dbReference type="Proteomes" id="UP000316541">
    <property type="component" value="Unassembled WGS sequence"/>
</dbReference>
<name>A0A544YVF8_9ACTN</name>
<evidence type="ECO:0000313" key="1">
    <source>
        <dbReference type="EMBL" id="TQS20748.1"/>
    </source>
</evidence>
<proteinExistence type="predicted"/>
<dbReference type="RefSeq" id="WP_142619411.1">
    <property type="nucleotide sequence ID" value="NZ_VIRM01000015.1"/>
</dbReference>
<dbReference type="EMBL" id="VIRM01000015">
    <property type="protein sequence ID" value="TQS20748.1"/>
    <property type="molecule type" value="Genomic_DNA"/>
</dbReference>
<organism evidence="1 2">
    <name type="scientific">Microbispora hainanensis</name>
    <dbReference type="NCBI Taxonomy" id="568844"/>
    <lineage>
        <taxon>Bacteria</taxon>
        <taxon>Bacillati</taxon>
        <taxon>Actinomycetota</taxon>
        <taxon>Actinomycetes</taxon>
        <taxon>Streptosporangiales</taxon>
        <taxon>Streptosporangiaceae</taxon>
        <taxon>Microbispora</taxon>
    </lineage>
</organism>
<comment type="caution">
    <text evidence="1">The sequence shown here is derived from an EMBL/GenBank/DDBJ whole genome shotgun (WGS) entry which is preliminary data.</text>
</comment>